<keyword evidence="2" id="KW-1185">Reference proteome</keyword>
<dbReference type="Proteomes" id="UP000004030">
    <property type="component" value="Unassembled WGS sequence"/>
</dbReference>
<protein>
    <submittedName>
        <fullName evidence="1">Uncharacterized protein</fullName>
    </submittedName>
</protein>
<sequence>MAEAAPSRRMTRCIPVQPARRGTTITGRSPGSRIIAPPHLPGILVTRRQWPIGTELPGHSCGDSAGIEPASLLGPASRTTRDVAGRILRCCRLCKHGRASTCPRNRFVYRLRLQGGGVSLRDGDHGADAPDR</sequence>
<gene>
    <name evidence="1" type="ORF">NSU_0910</name>
</gene>
<accession>G6E989</accession>
<dbReference type="AlphaFoldDB" id="G6E989"/>
<proteinExistence type="predicted"/>
<reference evidence="1 2" key="1">
    <citation type="journal article" date="2012" name="J. Bacteriol.">
        <title>Genome sequence of benzo(a)pyrene-degrading bacterium Novosphingobium pentaromativorans US6-1.</title>
        <authorList>
            <person name="Luo Y.R."/>
            <person name="Kang S.G."/>
            <person name="Kim S.J."/>
            <person name="Kim M.R."/>
            <person name="Li N."/>
            <person name="Lee J.H."/>
            <person name="Kwon K.K."/>
        </authorList>
    </citation>
    <scope>NUCLEOTIDE SEQUENCE [LARGE SCALE GENOMIC DNA]</scope>
    <source>
        <strain evidence="1 2">US6-1</strain>
    </source>
</reference>
<evidence type="ECO:0000313" key="1">
    <source>
        <dbReference type="EMBL" id="EHJ62313.1"/>
    </source>
</evidence>
<dbReference type="EMBL" id="AGFM01000009">
    <property type="protein sequence ID" value="EHJ62313.1"/>
    <property type="molecule type" value="Genomic_DNA"/>
</dbReference>
<evidence type="ECO:0000313" key="2">
    <source>
        <dbReference type="Proteomes" id="UP000004030"/>
    </source>
</evidence>
<organism evidence="1 2">
    <name type="scientific">Novosphingobium pentaromativorans US6-1</name>
    <dbReference type="NCBI Taxonomy" id="1088721"/>
    <lineage>
        <taxon>Bacteria</taxon>
        <taxon>Pseudomonadati</taxon>
        <taxon>Pseudomonadota</taxon>
        <taxon>Alphaproteobacteria</taxon>
        <taxon>Sphingomonadales</taxon>
        <taxon>Sphingomonadaceae</taxon>
        <taxon>Novosphingobium</taxon>
    </lineage>
</organism>
<comment type="caution">
    <text evidence="1">The sequence shown here is derived from an EMBL/GenBank/DDBJ whole genome shotgun (WGS) entry which is preliminary data.</text>
</comment>
<name>G6E989_9SPHN</name>
<dbReference type="PATRIC" id="fig|1088721.3.peg.900"/>